<keyword evidence="8" id="KW-1185">Reference proteome</keyword>
<dbReference type="STRING" id="401625.A0A0P1BRG4"/>
<keyword evidence="2 4" id="KW-0863">Zinc-finger</keyword>
<dbReference type="Pfam" id="PF00096">
    <property type="entry name" value="zf-C2H2"/>
    <property type="match status" value="2"/>
</dbReference>
<feature type="region of interest" description="Disordered" evidence="5">
    <location>
        <begin position="299"/>
        <end position="408"/>
    </location>
</feature>
<dbReference type="EMBL" id="CCYA01000276">
    <property type="protein sequence ID" value="CEH18707.1"/>
    <property type="molecule type" value="Genomic_DNA"/>
</dbReference>
<organism evidence="7 8">
    <name type="scientific">Ceraceosorus bombacis</name>
    <dbReference type="NCBI Taxonomy" id="401625"/>
    <lineage>
        <taxon>Eukaryota</taxon>
        <taxon>Fungi</taxon>
        <taxon>Dikarya</taxon>
        <taxon>Basidiomycota</taxon>
        <taxon>Ustilaginomycotina</taxon>
        <taxon>Exobasidiomycetes</taxon>
        <taxon>Ceraceosorales</taxon>
        <taxon>Ceraceosoraceae</taxon>
        <taxon>Ceraceosorus</taxon>
    </lineage>
</organism>
<evidence type="ECO:0000256" key="4">
    <source>
        <dbReference type="PROSITE-ProRule" id="PRU00042"/>
    </source>
</evidence>
<dbReference type="PANTHER" id="PTHR23235">
    <property type="entry name" value="KRUEPPEL-LIKE TRANSCRIPTION FACTOR"/>
    <property type="match status" value="1"/>
</dbReference>
<dbReference type="Gene3D" id="3.30.160.60">
    <property type="entry name" value="Classic Zinc Finger"/>
    <property type="match status" value="3"/>
</dbReference>
<dbReference type="GO" id="GO:0000981">
    <property type="term" value="F:DNA-binding transcription factor activity, RNA polymerase II-specific"/>
    <property type="evidence" value="ECO:0007669"/>
    <property type="project" value="TreeGrafter"/>
</dbReference>
<evidence type="ECO:0000256" key="1">
    <source>
        <dbReference type="ARBA" id="ARBA00022723"/>
    </source>
</evidence>
<feature type="compositionally biased region" description="Low complexity" evidence="5">
    <location>
        <begin position="253"/>
        <end position="265"/>
    </location>
</feature>
<dbReference type="SUPFAM" id="SSF57667">
    <property type="entry name" value="beta-beta-alpha zinc fingers"/>
    <property type="match status" value="1"/>
</dbReference>
<evidence type="ECO:0000256" key="3">
    <source>
        <dbReference type="ARBA" id="ARBA00022833"/>
    </source>
</evidence>
<dbReference type="PANTHER" id="PTHR23235:SF120">
    <property type="entry name" value="KRUPPEL-LIKE FACTOR 15"/>
    <property type="match status" value="1"/>
</dbReference>
<dbReference type="InterPro" id="IPR036236">
    <property type="entry name" value="Znf_C2H2_sf"/>
</dbReference>
<dbReference type="FunFam" id="3.30.160.60:FF:000515">
    <property type="entry name" value="early growth response protein 4"/>
    <property type="match status" value="1"/>
</dbReference>
<keyword evidence="1" id="KW-0479">Metal-binding</keyword>
<feature type="region of interest" description="Disordered" evidence="5">
    <location>
        <begin position="588"/>
        <end position="625"/>
    </location>
</feature>
<feature type="region of interest" description="Disordered" evidence="5">
    <location>
        <begin position="1"/>
        <end position="42"/>
    </location>
</feature>
<dbReference type="AlphaFoldDB" id="A0A0P1BRG4"/>
<dbReference type="PROSITE" id="PS50157">
    <property type="entry name" value="ZINC_FINGER_C2H2_2"/>
    <property type="match status" value="2"/>
</dbReference>
<reference evidence="8" key="1">
    <citation type="submission" date="2014-09" db="EMBL/GenBank/DDBJ databases">
        <authorList>
            <person name="Sharma Rahul"/>
            <person name="Thines Marco"/>
        </authorList>
    </citation>
    <scope>NUCLEOTIDE SEQUENCE [LARGE SCALE GENOMIC DNA]</scope>
</reference>
<protein>
    <submittedName>
        <fullName evidence="7">Calcineurin responsive transcription factor prz1</fullName>
    </submittedName>
</protein>
<keyword evidence="3" id="KW-0862">Zinc</keyword>
<sequence length="625" mass="65798">MTSIVRPRSAQPTSARLPEFGAGPSSGAGPSTGPATATNFGDGLPTRAFEGYGNYEGEELSFLNDPALDSVGILPGFDADFDLGLGSPKDGQSPLFRFPELPSSLLDQAPEYEYSAHTQTNVFEATHDYVSDLNASKWFGLDDFDPLLNPDLNAGGIMAAAPRATDGGASAWGYAQDAGPGLPSGVGSMGATPAVGYTDSPYGPESEPPSRASEAGFLSAQNGGGALVDVNQMGGGGAGQAGKRRRDSFGSPQAGAGSAVAGQQAWPSRAAPNPFQPPSQAQIQPPPLEAQAYDQYGRPIPVRRPQPQQGPPHVVPSQSIPAPGPRGRMQSWNEGNQRASSYSDEWGHPGMYDSPGHASSSSGHMPRGAMHSQMMHPYNQQPRGPYAPMPGAGASYSDGHPGLGPHGARLSVASDISASSSSRLLDVSAHQTELSLNAAVGAAMEATGDPDGVAKCPYPRCDKTFAKNRSYNLKAHLRSHSQLKPFACSHCPRAFSRKHDLERHARVHSGDKPYLCEACGKGFPRSDALRRHWRMEKECGEKAAEIEAGQPLPSLPPGASAIMANISGAHFAPGQMLGAVPPPHVTHAPYMGMQSHPQGGWDDAQSYDAYEPNRRGDKRMRPAPY</sequence>
<evidence type="ECO:0000313" key="8">
    <source>
        <dbReference type="Proteomes" id="UP000054845"/>
    </source>
</evidence>
<proteinExistence type="predicted"/>
<evidence type="ECO:0000259" key="6">
    <source>
        <dbReference type="PROSITE" id="PS50157"/>
    </source>
</evidence>
<feature type="compositionally biased region" description="Pro residues" evidence="5">
    <location>
        <begin position="302"/>
        <end position="314"/>
    </location>
</feature>
<dbReference type="GO" id="GO:0008270">
    <property type="term" value="F:zinc ion binding"/>
    <property type="evidence" value="ECO:0007669"/>
    <property type="project" value="UniProtKB-KW"/>
</dbReference>
<dbReference type="GO" id="GO:0000978">
    <property type="term" value="F:RNA polymerase II cis-regulatory region sequence-specific DNA binding"/>
    <property type="evidence" value="ECO:0007669"/>
    <property type="project" value="TreeGrafter"/>
</dbReference>
<feature type="compositionally biased region" description="Low complexity" evidence="5">
    <location>
        <begin position="21"/>
        <end position="38"/>
    </location>
</feature>
<accession>A0A0P1BRG4</accession>
<dbReference type="InterPro" id="IPR013087">
    <property type="entry name" value="Znf_C2H2_type"/>
</dbReference>
<dbReference type="Proteomes" id="UP000054845">
    <property type="component" value="Unassembled WGS sequence"/>
</dbReference>
<feature type="region of interest" description="Disordered" evidence="5">
    <location>
        <begin position="184"/>
        <end position="284"/>
    </location>
</feature>
<feature type="compositionally biased region" description="Polar residues" evidence="5">
    <location>
        <begin position="330"/>
        <end position="343"/>
    </location>
</feature>
<name>A0A0P1BRG4_9BASI</name>
<feature type="domain" description="C2H2-type" evidence="6">
    <location>
        <begin position="514"/>
        <end position="543"/>
    </location>
</feature>
<dbReference type="PROSITE" id="PS00028">
    <property type="entry name" value="ZINC_FINGER_C2H2_1"/>
    <property type="match status" value="1"/>
</dbReference>
<evidence type="ECO:0000256" key="5">
    <source>
        <dbReference type="SAM" id="MobiDB-lite"/>
    </source>
</evidence>
<evidence type="ECO:0000256" key="2">
    <source>
        <dbReference type="ARBA" id="ARBA00022771"/>
    </source>
</evidence>
<dbReference type="OrthoDB" id="8922241at2759"/>
<dbReference type="SMART" id="SM00355">
    <property type="entry name" value="ZnF_C2H2"/>
    <property type="match status" value="3"/>
</dbReference>
<feature type="domain" description="C2H2-type" evidence="6">
    <location>
        <begin position="486"/>
        <end position="513"/>
    </location>
</feature>
<evidence type="ECO:0000313" key="7">
    <source>
        <dbReference type="EMBL" id="CEH18707.1"/>
    </source>
</evidence>